<accession>A0AAD6YFI9</accession>
<organism evidence="2 3">
    <name type="scientific">Mycena pura</name>
    <dbReference type="NCBI Taxonomy" id="153505"/>
    <lineage>
        <taxon>Eukaryota</taxon>
        <taxon>Fungi</taxon>
        <taxon>Dikarya</taxon>
        <taxon>Basidiomycota</taxon>
        <taxon>Agaricomycotina</taxon>
        <taxon>Agaricomycetes</taxon>
        <taxon>Agaricomycetidae</taxon>
        <taxon>Agaricales</taxon>
        <taxon>Marasmiineae</taxon>
        <taxon>Mycenaceae</taxon>
        <taxon>Mycena</taxon>
    </lineage>
</organism>
<dbReference type="AlphaFoldDB" id="A0AAD6YFI9"/>
<feature type="chain" id="PRO_5041973554" description="Ricin B lectin domain-containing protein" evidence="1">
    <location>
        <begin position="19"/>
        <end position="176"/>
    </location>
</feature>
<feature type="signal peptide" evidence="1">
    <location>
        <begin position="1"/>
        <end position="18"/>
    </location>
</feature>
<keyword evidence="1" id="KW-0732">Signal</keyword>
<sequence>MFSKILAITAYAFALVGGAPPSLQAPMADCSLNTHSSAMHGYLEPGNYMIYNQATGKDRLATFNPGEPVLVLPGDVPPHFVTWKVRQAEGHRSQYYITNVGTNSGGNLNDDVVTTTPGSGTRLTLTPIEDGFRIHAQLKDDDQVWEVCEDDQGLRRVHIDPIEEVPGQVWKFVPVY</sequence>
<comment type="caution">
    <text evidence="2">The sequence shown here is derived from an EMBL/GenBank/DDBJ whole genome shotgun (WGS) entry which is preliminary data.</text>
</comment>
<keyword evidence="3" id="KW-1185">Reference proteome</keyword>
<dbReference type="Gene3D" id="2.80.10.50">
    <property type="match status" value="1"/>
</dbReference>
<evidence type="ECO:0000313" key="2">
    <source>
        <dbReference type="EMBL" id="KAJ7217118.1"/>
    </source>
</evidence>
<dbReference type="EMBL" id="JARJCW010000014">
    <property type="protein sequence ID" value="KAJ7217118.1"/>
    <property type="molecule type" value="Genomic_DNA"/>
</dbReference>
<dbReference type="Proteomes" id="UP001219525">
    <property type="component" value="Unassembled WGS sequence"/>
</dbReference>
<reference evidence="2" key="1">
    <citation type="submission" date="2023-03" db="EMBL/GenBank/DDBJ databases">
        <title>Massive genome expansion in bonnet fungi (Mycena s.s.) driven by repeated elements and novel gene families across ecological guilds.</title>
        <authorList>
            <consortium name="Lawrence Berkeley National Laboratory"/>
            <person name="Harder C.B."/>
            <person name="Miyauchi S."/>
            <person name="Viragh M."/>
            <person name="Kuo A."/>
            <person name="Thoen E."/>
            <person name="Andreopoulos B."/>
            <person name="Lu D."/>
            <person name="Skrede I."/>
            <person name="Drula E."/>
            <person name="Henrissat B."/>
            <person name="Morin E."/>
            <person name="Kohler A."/>
            <person name="Barry K."/>
            <person name="LaButti K."/>
            <person name="Morin E."/>
            <person name="Salamov A."/>
            <person name="Lipzen A."/>
            <person name="Mereny Z."/>
            <person name="Hegedus B."/>
            <person name="Baldrian P."/>
            <person name="Stursova M."/>
            <person name="Weitz H."/>
            <person name="Taylor A."/>
            <person name="Grigoriev I.V."/>
            <person name="Nagy L.G."/>
            <person name="Martin F."/>
            <person name="Kauserud H."/>
        </authorList>
    </citation>
    <scope>NUCLEOTIDE SEQUENCE</scope>
    <source>
        <strain evidence="2">9144</strain>
    </source>
</reference>
<evidence type="ECO:0000313" key="3">
    <source>
        <dbReference type="Proteomes" id="UP001219525"/>
    </source>
</evidence>
<evidence type="ECO:0008006" key="4">
    <source>
        <dbReference type="Google" id="ProtNLM"/>
    </source>
</evidence>
<proteinExistence type="predicted"/>
<gene>
    <name evidence="2" type="ORF">GGX14DRAFT_440405</name>
</gene>
<name>A0AAD6YFI9_9AGAR</name>
<protein>
    <recommendedName>
        <fullName evidence="4">Ricin B lectin domain-containing protein</fullName>
    </recommendedName>
</protein>
<evidence type="ECO:0000256" key="1">
    <source>
        <dbReference type="SAM" id="SignalP"/>
    </source>
</evidence>